<keyword evidence="3 8" id="KW-0808">Transferase</keyword>
<evidence type="ECO:0000313" key="9">
    <source>
        <dbReference type="Proteomes" id="UP000002318"/>
    </source>
</evidence>
<dbReference type="OrthoDB" id="9810880at2"/>
<dbReference type="AlphaFoldDB" id="E1RC17"/>
<evidence type="ECO:0000259" key="7">
    <source>
        <dbReference type="Pfam" id="PF08543"/>
    </source>
</evidence>
<dbReference type="EC" id="2.7.1.49" evidence="2"/>
<dbReference type="STRING" id="573413.Spirs_0762"/>
<evidence type="ECO:0000256" key="2">
    <source>
        <dbReference type="ARBA" id="ARBA00012135"/>
    </source>
</evidence>
<evidence type="ECO:0000256" key="1">
    <source>
        <dbReference type="ARBA" id="ARBA00004948"/>
    </source>
</evidence>
<dbReference type="NCBIfam" id="TIGR00097">
    <property type="entry name" value="HMP-P_kinase"/>
    <property type="match status" value="1"/>
</dbReference>
<comment type="pathway">
    <text evidence="1">Cofactor biosynthesis; thiamine diphosphate biosynthesis.</text>
</comment>
<dbReference type="FunFam" id="3.40.1190.20:FF:000003">
    <property type="entry name" value="Phosphomethylpyrimidine kinase ThiD"/>
    <property type="match status" value="1"/>
</dbReference>
<evidence type="ECO:0000256" key="4">
    <source>
        <dbReference type="ARBA" id="ARBA00022741"/>
    </source>
</evidence>
<reference evidence="9" key="1">
    <citation type="journal article" date="2010" name="Stand. Genomic Sci.">
        <title>Complete genome sequence of Spirochaeta smaragdinae type strain (SEBR 4228).</title>
        <authorList>
            <person name="Mavromatis K."/>
            <person name="Yasawong M."/>
            <person name="Chertkov O."/>
            <person name="Lapidus A."/>
            <person name="Lucas S."/>
            <person name="Nolan M."/>
            <person name="Del Rio T.G."/>
            <person name="Tice H."/>
            <person name="Cheng J.F."/>
            <person name="Pitluck S."/>
            <person name="Liolios K."/>
            <person name="Ivanova N."/>
            <person name="Tapia R."/>
            <person name="Han C."/>
            <person name="Bruce D."/>
            <person name="Goodwin L."/>
            <person name="Pati A."/>
            <person name="Chen A."/>
            <person name="Palaniappan K."/>
            <person name="Land M."/>
            <person name="Hauser L."/>
            <person name="Chang Y.J."/>
            <person name="Jeffries C.D."/>
            <person name="Detter J.C."/>
            <person name="Rohde M."/>
            <person name="Brambilla E."/>
            <person name="Spring S."/>
            <person name="Goker M."/>
            <person name="Sikorski J."/>
            <person name="Woyke T."/>
            <person name="Bristow J."/>
            <person name="Eisen J.A."/>
            <person name="Markowitz V."/>
            <person name="Hugenholtz P."/>
            <person name="Klenk H.P."/>
            <person name="Kyrpides N.C."/>
        </authorList>
    </citation>
    <scope>NUCLEOTIDE SEQUENCE [LARGE SCALE GENOMIC DNA]</scope>
    <source>
        <strain evidence="9">DSM 11293 / JCM 15392 / SEBR 4228</strain>
    </source>
</reference>
<accession>E1RC17</accession>
<dbReference type="HOGENOM" id="CLU_020520_0_1_12"/>
<keyword evidence="9" id="KW-1185">Reference proteome</keyword>
<dbReference type="Proteomes" id="UP000002318">
    <property type="component" value="Chromosome"/>
</dbReference>
<dbReference type="InterPro" id="IPR029056">
    <property type="entry name" value="Ribokinase-like"/>
</dbReference>
<keyword evidence="6" id="KW-0067">ATP-binding</keyword>
<dbReference type="GO" id="GO:0008972">
    <property type="term" value="F:phosphomethylpyrimidine kinase activity"/>
    <property type="evidence" value="ECO:0007669"/>
    <property type="project" value="InterPro"/>
</dbReference>
<sequence>MKHLLSIAGSDCSGGAGIQADLKAFSANGVYGMTVITAITAQNTRGVRAVRAMDPDIVAAQIDAVFSDIRVDGVKIGMLAEGPIIEAVAAALRRWKPPITVLDPVMVAKSGHRLLTEEAERLLIEKLLPLADLITPNIPEALKLAYAGQETAQTGGAERNENLSEQERERLALEILKRGAKAVLIKGGHSADPDRSVDLLADGKGFRRFEARRLDARHTHGTGCSLSSALAAFLARGFSLEAAVERAKAYVTEGIAHGLAIGGGCGPIHHFYALYGGEELQP</sequence>
<evidence type="ECO:0000256" key="3">
    <source>
        <dbReference type="ARBA" id="ARBA00022679"/>
    </source>
</evidence>
<protein>
    <recommendedName>
        <fullName evidence="2">hydroxymethylpyrimidine kinase</fullName>
        <ecNumber evidence="2">2.7.1.49</ecNumber>
    </recommendedName>
</protein>
<organism evidence="8 9">
    <name type="scientific">Sediminispirochaeta smaragdinae (strain DSM 11293 / JCM 15392 / SEBR 4228)</name>
    <name type="common">Spirochaeta smaragdinae</name>
    <dbReference type="NCBI Taxonomy" id="573413"/>
    <lineage>
        <taxon>Bacteria</taxon>
        <taxon>Pseudomonadati</taxon>
        <taxon>Spirochaetota</taxon>
        <taxon>Spirochaetia</taxon>
        <taxon>Spirochaetales</taxon>
        <taxon>Spirochaetaceae</taxon>
        <taxon>Sediminispirochaeta</taxon>
    </lineage>
</organism>
<name>E1RC17_SEDSS</name>
<keyword evidence="5 8" id="KW-0418">Kinase</keyword>
<dbReference type="PANTHER" id="PTHR20858">
    <property type="entry name" value="PHOSPHOMETHYLPYRIMIDINE KINASE"/>
    <property type="match status" value="1"/>
</dbReference>
<evidence type="ECO:0000313" key="8">
    <source>
        <dbReference type="EMBL" id="ADK79897.1"/>
    </source>
</evidence>
<dbReference type="GO" id="GO:0008902">
    <property type="term" value="F:hydroxymethylpyrimidine kinase activity"/>
    <property type="evidence" value="ECO:0007669"/>
    <property type="project" value="UniProtKB-EC"/>
</dbReference>
<dbReference type="EMBL" id="CP002116">
    <property type="protein sequence ID" value="ADK79897.1"/>
    <property type="molecule type" value="Genomic_DNA"/>
</dbReference>
<evidence type="ECO:0000256" key="5">
    <source>
        <dbReference type="ARBA" id="ARBA00022777"/>
    </source>
</evidence>
<dbReference type="SUPFAM" id="SSF53613">
    <property type="entry name" value="Ribokinase-like"/>
    <property type="match status" value="1"/>
</dbReference>
<dbReference type="CDD" id="cd01169">
    <property type="entry name" value="HMPP_kinase"/>
    <property type="match status" value="1"/>
</dbReference>
<gene>
    <name evidence="8" type="ordered locus">Spirs_0762</name>
</gene>
<dbReference type="GO" id="GO:0005524">
    <property type="term" value="F:ATP binding"/>
    <property type="evidence" value="ECO:0007669"/>
    <property type="project" value="UniProtKB-KW"/>
</dbReference>
<dbReference type="InterPro" id="IPR013749">
    <property type="entry name" value="PM/HMP-P_kinase-1"/>
</dbReference>
<dbReference type="Pfam" id="PF08543">
    <property type="entry name" value="Phos_pyr_kin"/>
    <property type="match status" value="1"/>
</dbReference>
<proteinExistence type="predicted"/>
<dbReference type="eggNOG" id="COG0351">
    <property type="taxonomic scope" value="Bacteria"/>
</dbReference>
<dbReference type="PANTHER" id="PTHR20858:SF17">
    <property type="entry name" value="HYDROXYMETHYLPYRIMIDINE_PHOSPHOMETHYLPYRIMIDINE KINASE THI20-RELATED"/>
    <property type="match status" value="1"/>
</dbReference>
<keyword evidence="4" id="KW-0547">Nucleotide-binding</keyword>
<dbReference type="Gene3D" id="3.40.1190.20">
    <property type="match status" value="1"/>
</dbReference>
<feature type="domain" description="Pyridoxamine kinase/Phosphomethylpyrimidine kinase" evidence="7">
    <location>
        <begin position="11"/>
        <end position="269"/>
    </location>
</feature>
<dbReference type="GO" id="GO:0009228">
    <property type="term" value="P:thiamine biosynthetic process"/>
    <property type="evidence" value="ECO:0007669"/>
    <property type="project" value="InterPro"/>
</dbReference>
<dbReference type="RefSeq" id="WP_013253361.1">
    <property type="nucleotide sequence ID" value="NC_014364.1"/>
</dbReference>
<evidence type="ECO:0000256" key="6">
    <source>
        <dbReference type="ARBA" id="ARBA00022840"/>
    </source>
</evidence>
<dbReference type="GO" id="GO:0005829">
    <property type="term" value="C:cytosol"/>
    <property type="evidence" value="ECO:0007669"/>
    <property type="project" value="TreeGrafter"/>
</dbReference>
<dbReference type="KEGG" id="ssm:Spirs_0762"/>
<dbReference type="InterPro" id="IPR004399">
    <property type="entry name" value="HMP/HMP-P_kinase_dom"/>
</dbReference>